<evidence type="ECO:0000313" key="2">
    <source>
        <dbReference type="Proteomes" id="UP001595891"/>
    </source>
</evidence>
<keyword evidence="2" id="KW-1185">Reference proteome</keyword>
<dbReference type="EMBL" id="JBHSFN010000013">
    <property type="protein sequence ID" value="MFC4588737.1"/>
    <property type="molecule type" value="Genomic_DNA"/>
</dbReference>
<evidence type="ECO:0000313" key="1">
    <source>
        <dbReference type="EMBL" id="MFC4588737.1"/>
    </source>
</evidence>
<accession>A0ABV9EGR9</accession>
<comment type="caution">
    <text evidence="1">The sequence shown here is derived from an EMBL/GenBank/DDBJ whole genome shotgun (WGS) entry which is preliminary data.</text>
</comment>
<protein>
    <submittedName>
        <fullName evidence="1">Uncharacterized protein</fullName>
    </submittedName>
</protein>
<name>A0ABV9EGR9_9ACTN</name>
<dbReference type="RefSeq" id="WP_262842361.1">
    <property type="nucleotide sequence ID" value="NZ_JANZYP010000010.1"/>
</dbReference>
<sequence length="53" mass="5361">MSAGVAEGVRHGRTDGVSQAEMPMAGIRAGRLELAAALDLVVPALAVGDFLVN</sequence>
<proteinExistence type="predicted"/>
<organism evidence="1 2">
    <name type="scientific">Sphaerisporangium corydalis</name>
    <dbReference type="NCBI Taxonomy" id="1441875"/>
    <lineage>
        <taxon>Bacteria</taxon>
        <taxon>Bacillati</taxon>
        <taxon>Actinomycetota</taxon>
        <taxon>Actinomycetes</taxon>
        <taxon>Streptosporangiales</taxon>
        <taxon>Streptosporangiaceae</taxon>
        <taxon>Sphaerisporangium</taxon>
    </lineage>
</organism>
<reference evidence="2" key="1">
    <citation type="journal article" date="2019" name="Int. J. Syst. Evol. Microbiol.">
        <title>The Global Catalogue of Microorganisms (GCM) 10K type strain sequencing project: providing services to taxonomists for standard genome sequencing and annotation.</title>
        <authorList>
            <consortium name="The Broad Institute Genomics Platform"/>
            <consortium name="The Broad Institute Genome Sequencing Center for Infectious Disease"/>
            <person name="Wu L."/>
            <person name="Ma J."/>
        </authorList>
    </citation>
    <scope>NUCLEOTIDE SEQUENCE [LARGE SCALE GENOMIC DNA]</scope>
    <source>
        <strain evidence="2">CCUG 49560</strain>
    </source>
</reference>
<gene>
    <name evidence="1" type="ORF">ACFO8L_21795</name>
</gene>
<dbReference type="Proteomes" id="UP001595891">
    <property type="component" value="Unassembled WGS sequence"/>
</dbReference>